<evidence type="ECO:0000313" key="2">
    <source>
        <dbReference type="EMBL" id="CAK70437.1"/>
    </source>
</evidence>
<keyword evidence="1" id="KW-0812">Transmembrane</keyword>
<keyword evidence="1" id="KW-1133">Transmembrane helix</keyword>
<keyword evidence="1" id="KW-0472">Membrane</keyword>
<evidence type="ECO:0000256" key="1">
    <source>
        <dbReference type="SAM" id="Phobius"/>
    </source>
</evidence>
<dbReference type="AlphaFoldDB" id="A0CI20"/>
<accession>A0CI20</accession>
<dbReference type="GeneID" id="5023620"/>
<reference evidence="2 3" key="1">
    <citation type="journal article" date="2006" name="Nature">
        <title>Global trends of whole-genome duplications revealed by the ciliate Paramecium tetraurelia.</title>
        <authorList>
            <consortium name="Genoscope"/>
            <person name="Aury J.-M."/>
            <person name="Jaillon O."/>
            <person name="Duret L."/>
            <person name="Noel B."/>
            <person name="Jubin C."/>
            <person name="Porcel B.M."/>
            <person name="Segurens B."/>
            <person name="Daubin V."/>
            <person name="Anthouard V."/>
            <person name="Aiach N."/>
            <person name="Arnaiz O."/>
            <person name="Billaut A."/>
            <person name="Beisson J."/>
            <person name="Blanc I."/>
            <person name="Bouhouche K."/>
            <person name="Camara F."/>
            <person name="Duharcourt S."/>
            <person name="Guigo R."/>
            <person name="Gogendeau D."/>
            <person name="Katinka M."/>
            <person name="Keller A.-M."/>
            <person name="Kissmehl R."/>
            <person name="Klotz C."/>
            <person name="Koll F."/>
            <person name="Le Moue A."/>
            <person name="Lepere C."/>
            <person name="Malinsky S."/>
            <person name="Nowacki M."/>
            <person name="Nowak J.K."/>
            <person name="Plattner H."/>
            <person name="Poulain J."/>
            <person name="Ruiz F."/>
            <person name="Serrano V."/>
            <person name="Zagulski M."/>
            <person name="Dessen P."/>
            <person name="Betermier M."/>
            <person name="Weissenbach J."/>
            <person name="Scarpelli C."/>
            <person name="Schachter V."/>
            <person name="Sperling L."/>
            <person name="Meyer E."/>
            <person name="Cohen J."/>
            <person name="Wincker P."/>
        </authorList>
    </citation>
    <scope>NUCLEOTIDE SEQUENCE [LARGE SCALE GENOMIC DNA]</scope>
    <source>
        <strain evidence="2 3">Stock d4-2</strain>
    </source>
</reference>
<name>A0CI20_PARTE</name>
<dbReference type="HOGENOM" id="CLU_2297114_0_0_1"/>
<dbReference type="RefSeq" id="XP_001437834.1">
    <property type="nucleotide sequence ID" value="XM_001437797.1"/>
</dbReference>
<feature type="transmembrane region" description="Helical" evidence="1">
    <location>
        <begin position="74"/>
        <end position="97"/>
    </location>
</feature>
<dbReference type="Proteomes" id="UP000000600">
    <property type="component" value="Unassembled WGS sequence"/>
</dbReference>
<dbReference type="KEGG" id="ptm:GSPATT00038541001"/>
<protein>
    <submittedName>
        <fullName evidence="2">Uncharacterized protein</fullName>
    </submittedName>
</protein>
<keyword evidence="3" id="KW-1185">Reference proteome</keyword>
<dbReference type="InParanoid" id="A0CI20"/>
<proteinExistence type="predicted"/>
<organism evidence="2 3">
    <name type="scientific">Paramecium tetraurelia</name>
    <dbReference type="NCBI Taxonomy" id="5888"/>
    <lineage>
        <taxon>Eukaryota</taxon>
        <taxon>Sar</taxon>
        <taxon>Alveolata</taxon>
        <taxon>Ciliophora</taxon>
        <taxon>Intramacronucleata</taxon>
        <taxon>Oligohymenophorea</taxon>
        <taxon>Peniculida</taxon>
        <taxon>Parameciidae</taxon>
        <taxon>Paramecium</taxon>
    </lineage>
</organism>
<evidence type="ECO:0000313" key="3">
    <source>
        <dbReference type="Proteomes" id="UP000000600"/>
    </source>
</evidence>
<dbReference type="EMBL" id="CT868082">
    <property type="protein sequence ID" value="CAK70437.1"/>
    <property type="molecule type" value="Genomic_DNA"/>
</dbReference>
<sequence length="101" mass="12058">MQQQFVLNPYISQHYSYQLIPDFSFELRRHSIPLAINSSNTMVYANHYNNIVVFQLINGLRQLQQVKNHIQSKLLLLMSLNKIQVWYLVLMMLQLFYGLQL</sequence>
<gene>
    <name evidence="2" type="ORF">GSPATT00038541001</name>
</gene>